<accession>A0ABW9M9A8</accession>
<name>A0ABW9M9A8_9FIRM</name>
<protein>
    <submittedName>
        <fullName evidence="2">Type II toxin-antitoxin system RelB/DinJ family antitoxin</fullName>
    </submittedName>
</protein>
<reference evidence="2 3" key="1">
    <citation type="journal article" date="2025" name="Anaerobe">
        <title>Description of Anaerococcus kampingiae sp. nov., Anaerococcus groningensis sp. nov., Anaerococcus martiniensis sp. nov., and Anaerococcus cruorum sp. nov., isolated from human clinical specimens.</title>
        <authorList>
            <person name="Boiten K.E."/>
            <person name="Meijer J."/>
            <person name="van Wezel E.M."/>
            <person name="Veloo A.C.M."/>
        </authorList>
    </citation>
    <scope>NUCLEOTIDE SEQUENCE [LARGE SCALE GENOMIC DNA]</scope>
    <source>
        <strain evidence="2 3">ENR0831</strain>
    </source>
</reference>
<dbReference type="InterPro" id="IPR007337">
    <property type="entry name" value="RelB/DinJ"/>
</dbReference>
<evidence type="ECO:0000313" key="2">
    <source>
        <dbReference type="EMBL" id="MFO3665891.1"/>
    </source>
</evidence>
<comment type="caution">
    <text evidence="2">The sequence shown here is derived from an EMBL/GenBank/DDBJ whole genome shotgun (WGS) entry which is preliminary data.</text>
</comment>
<dbReference type="Proteomes" id="UP001637996">
    <property type="component" value="Unassembled WGS sequence"/>
</dbReference>
<evidence type="ECO:0000256" key="1">
    <source>
        <dbReference type="SAM" id="MobiDB-lite"/>
    </source>
</evidence>
<organism evidence="2 3">
    <name type="scientific">Anaerococcus martiniensis</name>
    <dbReference type="NCBI Taxonomy" id="3115615"/>
    <lineage>
        <taxon>Bacteria</taxon>
        <taxon>Bacillati</taxon>
        <taxon>Bacillota</taxon>
        <taxon>Tissierellia</taxon>
        <taxon>Tissierellales</taxon>
        <taxon>Peptoniphilaceae</taxon>
        <taxon>Anaerococcus</taxon>
    </lineage>
</organism>
<evidence type="ECO:0000313" key="3">
    <source>
        <dbReference type="Proteomes" id="UP001637996"/>
    </source>
</evidence>
<feature type="region of interest" description="Disordered" evidence="1">
    <location>
        <begin position="1"/>
        <end position="20"/>
    </location>
</feature>
<dbReference type="Gene3D" id="1.10.1220.10">
    <property type="entry name" value="Met repressor-like"/>
    <property type="match status" value="1"/>
</dbReference>
<dbReference type="InterPro" id="IPR013321">
    <property type="entry name" value="Arc_rbn_hlx_hlx"/>
</dbReference>
<sequence length="90" mass="10260">MDSIKEARVSARIDQETKDKAEKELSKHGLSISEFIRMNLTTVANQGLPDYYGIPNEETMAAIYEMVETLNSNSKMEPISFEEINNLFNE</sequence>
<proteinExistence type="predicted"/>
<dbReference type="EMBL" id="JBGMEI010000009">
    <property type="protein sequence ID" value="MFO3665891.1"/>
    <property type="molecule type" value="Genomic_DNA"/>
</dbReference>
<keyword evidence="3" id="KW-1185">Reference proteome</keyword>
<gene>
    <name evidence="2" type="ORF">ACCQ41_06500</name>
</gene>
<dbReference type="RefSeq" id="WP_394010846.1">
    <property type="nucleotide sequence ID" value="NZ_JBGMEI010000009.1"/>
</dbReference>
<dbReference type="Pfam" id="PF04221">
    <property type="entry name" value="RelB"/>
    <property type="match status" value="1"/>
</dbReference>